<keyword evidence="8" id="KW-0804">Transcription</keyword>
<evidence type="ECO:0000256" key="6">
    <source>
        <dbReference type="ARBA" id="ARBA00022843"/>
    </source>
</evidence>
<dbReference type="Proteomes" id="UP001454036">
    <property type="component" value="Unassembled WGS sequence"/>
</dbReference>
<evidence type="ECO:0000259" key="11">
    <source>
        <dbReference type="Pfam" id="PF10497"/>
    </source>
</evidence>
<feature type="region of interest" description="Disordered" evidence="10">
    <location>
        <begin position="57"/>
        <end position="86"/>
    </location>
</feature>
<keyword evidence="3" id="KW-0963">Cytoplasm</keyword>
<sequence>MVRKRSRSCAETQQNAEEVEMVCGYERSREERIKENLERMQKLGILNLSLQVKSLKPSSKSTSRTHFPASPLPPPAPSRRSSRLQNATPVSYCEVKVPKKDKSLDFGDNLLRLEGSRPEVYTEEHEKLLGSTEQSWTLFVDGCGKDGKRIYDSINGKTCHQCRQKTLGHRTHCCKCNMVQGQFCGDCLYMRYGEHVLEAKQNPNWICPACRGICNCSLCRQAKGWPPTGSLYRKISALGYKSVAHYLIQTRREKAVSDDDIKREVPLSAKRALPFLETETASTDKETSESNYNPQELVVFNPEEAKTLKKTNEDIEEKAHDLVDALSNSTLISADKIEMVDKPEITFDPPEDCPGSPEPEIRGTKGNVEIRKENETDISVGKEPNNCVSMKISEDAASPKSGSTSVVTPILDEYKLQDEKNVHSDEPVTGAEEVNQTIVDNTNPPNGVSSPEANMNLELNSLNDDPKDASDIKEDETEKSPVSKKMHGRCAIEPVVDSIAGRLRQRRARIN</sequence>
<proteinExistence type="predicted"/>
<evidence type="ECO:0000256" key="8">
    <source>
        <dbReference type="ARBA" id="ARBA00023163"/>
    </source>
</evidence>
<evidence type="ECO:0000256" key="2">
    <source>
        <dbReference type="ARBA" id="ARBA00004496"/>
    </source>
</evidence>
<accession>A0AAV3QGI3</accession>
<dbReference type="Pfam" id="PF10497">
    <property type="entry name" value="zf-4CXXC_R1"/>
    <property type="match status" value="1"/>
</dbReference>
<name>A0AAV3QGI3_LITER</name>
<evidence type="ECO:0000256" key="7">
    <source>
        <dbReference type="ARBA" id="ARBA00023015"/>
    </source>
</evidence>
<evidence type="ECO:0000256" key="3">
    <source>
        <dbReference type="ARBA" id="ARBA00022490"/>
    </source>
</evidence>
<dbReference type="GO" id="GO:0005737">
    <property type="term" value="C:cytoplasm"/>
    <property type="evidence" value="ECO:0007669"/>
    <property type="project" value="UniProtKB-SubCell"/>
</dbReference>
<reference evidence="12 13" key="1">
    <citation type="submission" date="2024-01" db="EMBL/GenBank/DDBJ databases">
        <title>The complete chloroplast genome sequence of Lithospermum erythrorhizon: insights into the phylogenetic relationship among Boraginaceae species and the maternal lineages of purple gromwells.</title>
        <authorList>
            <person name="Okada T."/>
            <person name="Watanabe K."/>
        </authorList>
    </citation>
    <scope>NUCLEOTIDE SEQUENCE [LARGE SCALE GENOMIC DNA]</scope>
</reference>
<evidence type="ECO:0000256" key="9">
    <source>
        <dbReference type="ARBA" id="ARBA00023242"/>
    </source>
</evidence>
<dbReference type="EMBL" id="BAABME010004669">
    <property type="protein sequence ID" value="GAA0163154.1"/>
    <property type="molecule type" value="Genomic_DNA"/>
</dbReference>
<evidence type="ECO:0000256" key="5">
    <source>
        <dbReference type="ARBA" id="ARBA00022553"/>
    </source>
</evidence>
<evidence type="ECO:0000256" key="10">
    <source>
        <dbReference type="SAM" id="MobiDB-lite"/>
    </source>
</evidence>
<protein>
    <recommendedName>
        <fullName evidence="11">Zinc-finger domain-containing protein</fullName>
    </recommendedName>
</protein>
<evidence type="ECO:0000256" key="1">
    <source>
        <dbReference type="ARBA" id="ARBA00004123"/>
    </source>
</evidence>
<dbReference type="InterPro" id="IPR040221">
    <property type="entry name" value="CDCA7/CDA7L"/>
</dbReference>
<dbReference type="GO" id="GO:0006355">
    <property type="term" value="P:regulation of DNA-templated transcription"/>
    <property type="evidence" value="ECO:0007669"/>
    <property type="project" value="InterPro"/>
</dbReference>
<feature type="compositionally biased region" description="Polar residues" evidence="10">
    <location>
        <begin position="434"/>
        <end position="463"/>
    </location>
</feature>
<keyword evidence="6" id="KW-0832">Ubl conjugation</keyword>
<organism evidence="12 13">
    <name type="scientific">Lithospermum erythrorhizon</name>
    <name type="common">Purple gromwell</name>
    <name type="synonym">Lithospermum officinale var. erythrorhizon</name>
    <dbReference type="NCBI Taxonomy" id="34254"/>
    <lineage>
        <taxon>Eukaryota</taxon>
        <taxon>Viridiplantae</taxon>
        <taxon>Streptophyta</taxon>
        <taxon>Embryophyta</taxon>
        <taxon>Tracheophyta</taxon>
        <taxon>Spermatophyta</taxon>
        <taxon>Magnoliopsida</taxon>
        <taxon>eudicotyledons</taxon>
        <taxon>Gunneridae</taxon>
        <taxon>Pentapetalae</taxon>
        <taxon>asterids</taxon>
        <taxon>lamiids</taxon>
        <taxon>Boraginales</taxon>
        <taxon>Boraginaceae</taxon>
        <taxon>Boraginoideae</taxon>
        <taxon>Lithospermeae</taxon>
        <taxon>Lithospermum</taxon>
    </lineage>
</organism>
<feature type="region of interest" description="Disordered" evidence="10">
    <location>
        <begin position="424"/>
        <end position="488"/>
    </location>
</feature>
<keyword evidence="4" id="KW-1017">Isopeptide bond</keyword>
<keyword evidence="9" id="KW-0539">Nucleus</keyword>
<evidence type="ECO:0000313" key="13">
    <source>
        <dbReference type="Proteomes" id="UP001454036"/>
    </source>
</evidence>
<dbReference type="PANTHER" id="PTHR31169:SF23">
    <property type="entry name" value="OS03G0572250 PROTEIN"/>
    <property type="match status" value="1"/>
</dbReference>
<evidence type="ECO:0000256" key="4">
    <source>
        <dbReference type="ARBA" id="ARBA00022499"/>
    </source>
</evidence>
<dbReference type="GO" id="GO:0005634">
    <property type="term" value="C:nucleus"/>
    <property type="evidence" value="ECO:0007669"/>
    <property type="project" value="UniProtKB-SubCell"/>
</dbReference>
<keyword evidence="13" id="KW-1185">Reference proteome</keyword>
<keyword evidence="5" id="KW-0597">Phosphoprotein</keyword>
<evidence type="ECO:0000313" key="12">
    <source>
        <dbReference type="EMBL" id="GAA0163154.1"/>
    </source>
</evidence>
<dbReference type="AlphaFoldDB" id="A0AAV3QGI3"/>
<comment type="caution">
    <text evidence="12">The sequence shown here is derived from an EMBL/GenBank/DDBJ whole genome shotgun (WGS) entry which is preliminary data.</text>
</comment>
<keyword evidence="7" id="KW-0805">Transcription regulation</keyword>
<comment type="subcellular location">
    <subcellularLocation>
        <location evidence="2">Cytoplasm</location>
    </subcellularLocation>
    <subcellularLocation>
        <location evidence="1">Nucleus</location>
    </subcellularLocation>
</comment>
<dbReference type="PANTHER" id="PTHR31169">
    <property type="entry name" value="OS05G0300700 PROTEIN"/>
    <property type="match status" value="1"/>
</dbReference>
<dbReference type="InterPro" id="IPR018866">
    <property type="entry name" value="Znf-4CXXC_R1"/>
</dbReference>
<feature type="compositionally biased region" description="Basic and acidic residues" evidence="10">
    <location>
        <begin position="464"/>
        <end position="481"/>
    </location>
</feature>
<feature type="domain" description="Zinc-finger" evidence="11">
    <location>
        <begin position="151"/>
        <end position="247"/>
    </location>
</feature>
<gene>
    <name evidence="12" type="ORF">LIER_19095</name>
</gene>